<dbReference type="EMBL" id="PGOL01001331">
    <property type="protein sequence ID" value="PKI59011.1"/>
    <property type="molecule type" value="Genomic_DNA"/>
</dbReference>
<protein>
    <submittedName>
        <fullName evidence="1">Uncharacterized protein</fullName>
    </submittedName>
</protein>
<keyword evidence="2" id="KW-1185">Reference proteome</keyword>
<comment type="caution">
    <text evidence="1">The sequence shown here is derived from an EMBL/GenBank/DDBJ whole genome shotgun (WGS) entry which is preliminary data.</text>
</comment>
<evidence type="ECO:0000313" key="2">
    <source>
        <dbReference type="Proteomes" id="UP000233551"/>
    </source>
</evidence>
<name>A0A2I0JS00_PUNGR</name>
<evidence type="ECO:0000313" key="1">
    <source>
        <dbReference type="EMBL" id="PKI59011.1"/>
    </source>
</evidence>
<dbReference type="AlphaFoldDB" id="A0A2I0JS00"/>
<organism evidence="1 2">
    <name type="scientific">Punica granatum</name>
    <name type="common">Pomegranate</name>
    <dbReference type="NCBI Taxonomy" id="22663"/>
    <lineage>
        <taxon>Eukaryota</taxon>
        <taxon>Viridiplantae</taxon>
        <taxon>Streptophyta</taxon>
        <taxon>Embryophyta</taxon>
        <taxon>Tracheophyta</taxon>
        <taxon>Spermatophyta</taxon>
        <taxon>Magnoliopsida</taxon>
        <taxon>eudicotyledons</taxon>
        <taxon>Gunneridae</taxon>
        <taxon>Pentapetalae</taxon>
        <taxon>rosids</taxon>
        <taxon>malvids</taxon>
        <taxon>Myrtales</taxon>
        <taxon>Lythraceae</taxon>
        <taxon>Punica</taxon>
    </lineage>
</organism>
<gene>
    <name evidence="1" type="ORF">CRG98_020579</name>
</gene>
<reference evidence="1 2" key="1">
    <citation type="submission" date="2017-11" db="EMBL/GenBank/DDBJ databases">
        <title>De-novo sequencing of pomegranate (Punica granatum L.) genome.</title>
        <authorList>
            <person name="Akparov Z."/>
            <person name="Amiraslanov A."/>
            <person name="Hajiyeva S."/>
            <person name="Abbasov M."/>
            <person name="Kaur K."/>
            <person name="Hamwieh A."/>
            <person name="Solovyev V."/>
            <person name="Salamov A."/>
            <person name="Braich B."/>
            <person name="Kosarev P."/>
            <person name="Mahmoud A."/>
            <person name="Hajiyev E."/>
            <person name="Babayeva S."/>
            <person name="Izzatullayeva V."/>
            <person name="Mammadov A."/>
            <person name="Mammadov A."/>
            <person name="Sharifova S."/>
            <person name="Ojaghi J."/>
            <person name="Eynullazada K."/>
            <person name="Bayramov B."/>
            <person name="Abdulazimova A."/>
            <person name="Shahmuradov I."/>
        </authorList>
    </citation>
    <scope>NUCLEOTIDE SEQUENCE [LARGE SCALE GENOMIC DNA]</scope>
    <source>
        <strain evidence="2">cv. AG2017</strain>
        <tissue evidence="1">Leaf</tissue>
    </source>
</reference>
<sequence>MLLTTLHVFHTLNGPAADEARGAEGQIRETVKELFNDRMEKTEAEEFVWTYPIERKKLPTIRAHILNQLLPRVKVLHGHAEASSSDSSPIPLMEQLWCMEIGKDNFNNLGLSVFLPRLMIEINSILASTLFLDTRCFQWISNSNITAREKLNWTEKSTDGSPTWRTAIGWEISDRSEWLESKVNGGVVVVTRGVPSLLSESRQPNGVARGPVS</sequence>
<dbReference type="Proteomes" id="UP000233551">
    <property type="component" value="Unassembled WGS sequence"/>
</dbReference>
<accession>A0A2I0JS00</accession>
<proteinExistence type="predicted"/>